<keyword evidence="1" id="KW-0472">Membrane</keyword>
<proteinExistence type="predicted"/>
<protein>
    <submittedName>
        <fullName evidence="2">Uncharacterized protein</fullName>
    </submittedName>
</protein>
<reference evidence="2" key="1">
    <citation type="submission" date="2018-01" db="EMBL/GenBank/DDBJ databases">
        <title>An insight into the sialome of Amazonian anophelines.</title>
        <authorList>
            <person name="Ribeiro J.M."/>
            <person name="Scarpassa V."/>
            <person name="Calvo E."/>
        </authorList>
    </citation>
    <scope>NUCLEOTIDE SEQUENCE</scope>
    <source>
        <tissue evidence="2">Salivary glands</tissue>
    </source>
</reference>
<organism evidence="2">
    <name type="scientific">Anopheles braziliensis</name>
    <dbReference type="NCBI Taxonomy" id="58242"/>
    <lineage>
        <taxon>Eukaryota</taxon>
        <taxon>Metazoa</taxon>
        <taxon>Ecdysozoa</taxon>
        <taxon>Arthropoda</taxon>
        <taxon>Hexapoda</taxon>
        <taxon>Insecta</taxon>
        <taxon>Pterygota</taxon>
        <taxon>Neoptera</taxon>
        <taxon>Endopterygota</taxon>
        <taxon>Diptera</taxon>
        <taxon>Nematocera</taxon>
        <taxon>Culicoidea</taxon>
        <taxon>Culicidae</taxon>
        <taxon>Anophelinae</taxon>
        <taxon>Anopheles</taxon>
    </lineage>
</organism>
<accession>A0A2M3ZLI4</accession>
<feature type="transmembrane region" description="Helical" evidence="1">
    <location>
        <begin position="6"/>
        <end position="26"/>
    </location>
</feature>
<dbReference type="AlphaFoldDB" id="A0A2M3ZLI4"/>
<dbReference type="EMBL" id="GGFM01008645">
    <property type="protein sequence ID" value="MBW29396.1"/>
    <property type="molecule type" value="Transcribed_RNA"/>
</dbReference>
<keyword evidence="1" id="KW-0812">Transmembrane</keyword>
<sequence length="78" mass="8655">MYGLTIGMLGATPPVPLPLLLLFVVVDTTELLGSEDELVTLLLLELFVLVLFETALEDVTPVLLFSPVLPYTFCELFW</sequence>
<evidence type="ECO:0000256" key="1">
    <source>
        <dbReference type="SAM" id="Phobius"/>
    </source>
</evidence>
<feature type="transmembrane region" description="Helical" evidence="1">
    <location>
        <begin position="38"/>
        <end position="56"/>
    </location>
</feature>
<evidence type="ECO:0000313" key="2">
    <source>
        <dbReference type="EMBL" id="MBW29396.1"/>
    </source>
</evidence>
<keyword evidence="1" id="KW-1133">Transmembrane helix</keyword>
<name>A0A2M3ZLI4_9DIPT</name>